<dbReference type="Gene3D" id="3.30.750.24">
    <property type="entry name" value="STAS domain"/>
    <property type="match status" value="1"/>
</dbReference>
<dbReference type="InterPro" id="IPR049743">
    <property type="entry name" value="MlaB"/>
</dbReference>
<evidence type="ECO:0000313" key="2">
    <source>
        <dbReference type="EMBL" id="QDX31628.1"/>
    </source>
</evidence>
<evidence type="ECO:0000259" key="1">
    <source>
        <dbReference type="PROSITE" id="PS50801"/>
    </source>
</evidence>
<dbReference type="PANTHER" id="PTHR35849">
    <property type="entry name" value="BLR2341 PROTEIN"/>
    <property type="match status" value="1"/>
</dbReference>
<sequence length="100" mass="11299">MADALRWRQANDTLHLEGSLDRDTLLPLWQQRDALLAASRVLNVEQVERVDSAGLALLVHFYHQQEQNGSSLAIVGASDKLRTLIQLYNLNEIIPIRLVV</sequence>
<dbReference type="InterPro" id="IPR036513">
    <property type="entry name" value="STAS_dom_sf"/>
</dbReference>
<feature type="domain" description="STAS" evidence="1">
    <location>
        <begin position="14"/>
        <end position="100"/>
    </location>
</feature>
<dbReference type="STRING" id="568768.GCA_000406125_00270"/>
<protein>
    <submittedName>
        <fullName evidence="2">Lipid asymmetry maintenance protein MlaB</fullName>
    </submittedName>
</protein>
<dbReference type="PROSITE" id="PS50801">
    <property type="entry name" value="STAS"/>
    <property type="match status" value="1"/>
</dbReference>
<dbReference type="NCBIfam" id="NF033618">
    <property type="entry name" value="mlaB_1"/>
    <property type="match status" value="1"/>
</dbReference>
<dbReference type="AlphaFoldDB" id="A0A5B8IDW9"/>
<accession>A0A5B8IDW9</accession>
<dbReference type="CDD" id="cd07043">
    <property type="entry name" value="STAS_anti-anti-sigma_factors"/>
    <property type="match status" value="1"/>
</dbReference>
<dbReference type="EMBL" id="CP042220">
    <property type="protein sequence ID" value="QDX31628.1"/>
    <property type="molecule type" value="Genomic_DNA"/>
</dbReference>
<dbReference type="Proteomes" id="UP000320591">
    <property type="component" value="Chromosome"/>
</dbReference>
<dbReference type="InterPro" id="IPR052746">
    <property type="entry name" value="MlaB_ABC_Transporter"/>
</dbReference>
<name>A0A5B8IDW9_9GAMM</name>
<dbReference type="OrthoDB" id="5687860at2"/>
<dbReference type="PANTHER" id="PTHR35849:SF1">
    <property type="entry name" value="INTERMEMBRANE PHOSPHOLIPID TRANSPORT SYSTEM BINDING PROTEIN MLAB"/>
    <property type="match status" value="1"/>
</dbReference>
<gene>
    <name evidence="2" type="primary">mlaB</name>
    <name evidence="2" type="ORF">Dpoa569_0003679</name>
</gene>
<reference evidence="2 3" key="1">
    <citation type="journal article" date="2019" name="Environ. Microbiol.">
        <title>The phytopathogenic nature of Dickeya aquatica 174/2 and the dynamic early evolution of Dickeya pathogenicity.</title>
        <authorList>
            <person name="Duprey A."/>
            <person name="Taib N."/>
            <person name="Leonard S."/>
            <person name="Garin T."/>
            <person name="Flandrois J.P."/>
            <person name="Nasser W."/>
            <person name="Brochier-Armanet C."/>
            <person name="Reverchon S."/>
        </authorList>
    </citation>
    <scope>NUCLEOTIDE SEQUENCE [LARGE SCALE GENOMIC DNA]</scope>
    <source>
        <strain evidence="2 3">NCPPB 569</strain>
    </source>
</reference>
<evidence type="ECO:0000313" key="3">
    <source>
        <dbReference type="Proteomes" id="UP000320591"/>
    </source>
</evidence>
<dbReference type="InterPro" id="IPR058548">
    <property type="entry name" value="MlaB-like_STAS"/>
</dbReference>
<proteinExistence type="predicted"/>
<dbReference type="SUPFAM" id="SSF52091">
    <property type="entry name" value="SpoIIaa-like"/>
    <property type="match status" value="1"/>
</dbReference>
<dbReference type="RefSeq" id="WP_042867964.1">
    <property type="nucleotide sequence ID" value="NZ_CM001975.1"/>
</dbReference>
<dbReference type="Pfam" id="PF13466">
    <property type="entry name" value="STAS_2"/>
    <property type="match status" value="1"/>
</dbReference>
<keyword evidence="3" id="KW-1185">Reference proteome</keyword>
<dbReference type="KEGG" id="dic:Dpoa569_0003679"/>
<dbReference type="InterPro" id="IPR002645">
    <property type="entry name" value="STAS_dom"/>
</dbReference>
<organism evidence="2 3">
    <name type="scientific">Dickeya poaceiphila</name>
    <dbReference type="NCBI Taxonomy" id="568768"/>
    <lineage>
        <taxon>Bacteria</taxon>
        <taxon>Pseudomonadati</taxon>
        <taxon>Pseudomonadota</taxon>
        <taxon>Gammaproteobacteria</taxon>
        <taxon>Enterobacterales</taxon>
        <taxon>Pectobacteriaceae</taxon>
        <taxon>Dickeya</taxon>
    </lineage>
</organism>